<evidence type="ECO:0000256" key="2">
    <source>
        <dbReference type="ARBA" id="ARBA00022692"/>
    </source>
</evidence>
<dbReference type="eggNOG" id="COG0705">
    <property type="taxonomic scope" value="Bacteria"/>
</dbReference>
<feature type="transmembrane region" description="Helical" evidence="6">
    <location>
        <begin position="67"/>
        <end position="88"/>
    </location>
</feature>
<dbReference type="AlphaFoldDB" id="D7WBZ6"/>
<dbReference type="InterPro" id="IPR035952">
    <property type="entry name" value="Rhomboid-like_sf"/>
</dbReference>
<name>D7WBZ6_9CORY</name>
<accession>D7WBZ6</accession>
<dbReference type="PANTHER" id="PTHR43731:SF9">
    <property type="entry name" value="SLR1461 PROTEIN"/>
    <property type="match status" value="1"/>
</dbReference>
<evidence type="ECO:0000256" key="4">
    <source>
        <dbReference type="ARBA" id="ARBA00023136"/>
    </source>
</evidence>
<dbReference type="EMBL" id="ACLJ02000002">
    <property type="protein sequence ID" value="EFK54625.1"/>
    <property type="molecule type" value="Genomic_DNA"/>
</dbReference>
<protein>
    <submittedName>
        <fullName evidence="8">Peptidase, S54 family</fullName>
        <ecNumber evidence="8">3.4.21.-</ecNumber>
    </submittedName>
</protein>
<dbReference type="SUPFAM" id="SSF144091">
    <property type="entry name" value="Rhomboid-like"/>
    <property type="match status" value="1"/>
</dbReference>
<dbReference type="GO" id="GO:0016020">
    <property type="term" value="C:membrane"/>
    <property type="evidence" value="ECO:0007669"/>
    <property type="project" value="UniProtKB-SubCell"/>
</dbReference>
<feature type="domain" description="Peptidase S54 rhomboid" evidence="7">
    <location>
        <begin position="60"/>
        <end position="191"/>
    </location>
</feature>
<comment type="caution">
    <text evidence="8">The sequence shown here is derived from an EMBL/GenBank/DDBJ whole genome shotgun (WGS) entry which is preliminary data.</text>
</comment>
<sequence>MPSQQRSPYRSRGQQTRTGFTYAIGYVVLIWAVHIVNVVIFGGRLTYFGIHPLDPSSLPHILSSPILHANFEHLMSNTIPGAIFAFLIGYSGHRVFWEVTAFVVLVGGIGTWILGGLGTNHIGASMLVYGWLGYLLVRGFFNRSGSQIALAGVLGLMYSGFIWGVLPMQDGISWQAHLFGGLGGVAAGVLITSDDPPELQARKQSRKAEKQARRQAR</sequence>
<evidence type="ECO:0000313" key="8">
    <source>
        <dbReference type="EMBL" id="EFK54625.1"/>
    </source>
</evidence>
<dbReference type="InterPro" id="IPR022764">
    <property type="entry name" value="Peptidase_S54_rhomboid_dom"/>
</dbReference>
<feature type="transmembrane region" description="Helical" evidence="6">
    <location>
        <begin position="121"/>
        <end position="141"/>
    </location>
</feature>
<evidence type="ECO:0000313" key="9">
    <source>
        <dbReference type="Proteomes" id="UP000004208"/>
    </source>
</evidence>
<reference evidence="8" key="1">
    <citation type="submission" date="2010-06" db="EMBL/GenBank/DDBJ databases">
        <authorList>
            <person name="Muzny D."/>
            <person name="Qin X."/>
            <person name="Buhay C."/>
            <person name="Dugan-Rocha S."/>
            <person name="Ding Y."/>
            <person name="Chen G."/>
            <person name="Hawes A."/>
            <person name="Holder M."/>
            <person name="Jhangiani S."/>
            <person name="Johnson A."/>
            <person name="Khan Z."/>
            <person name="Li Z."/>
            <person name="Liu W."/>
            <person name="Liu X."/>
            <person name="Perez L."/>
            <person name="Shen H."/>
            <person name="Wang Q."/>
            <person name="Watt J."/>
            <person name="Xi L."/>
            <person name="Xin Y."/>
            <person name="Zhou J."/>
            <person name="Deng J."/>
            <person name="Jiang H."/>
            <person name="Liu Y."/>
            <person name="Qu J."/>
            <person name="Song X.-Z."/>
            <person name="Zhang L."/>
            <person name="Villasana D."/>
            <person name="Johnson A."/>
            <person name="Liu J."/>
            <person name="Liyanage D."/>
            <person name="Lorensuhewa L."/>
            <person name="Robinson T."/>
            <person name="Song A."/>
            <person name="Song B.-B."/>
            <person name="Dinh H."/>
            <person name="Thornton R."/>
            <person name="Coyle M."/>
            <person name="Francisco L."/>
            <person name="Jackson L."/>
            <person name="Javaid M."/>
            <person name="Korchina V."/>
            <person name="Kovar C."/>
            <person name="Mata R."/>
            <person name="Mathew T."/>
            <person name="Ngo R."/>
            <person name="Nguyen L."/>
            <person name="Nguyen N."/>
            <person name="Okwuonu G."/>
            <person name="Ongeri F."/>
            <person name="Pham C."/>
            <person name="Simmons D."/>
            <person name="Wilczek-Boney K."/>
            <person name="Hale W."/>
            <person name="Jakkamsetti A."/>
            <person name="Pham P."/>
            <person name="Ruth R."/>
            <person name="San Lucas F."/>
            <person name="Warren J."/>
            <person name="Zhang J."/>
            <person name="Zhao Z."/>
            <person name="Zhou C."/>
            <person name="Zhu D."/>
            <person name="Lee S."/>
            <person name="Bess C."/>
            <person name="Blankenburg K."/>
            <person name="Forbes L."/>
            <person name="Fu Q."/>
            <person name="Gubbala S."/>
            <person name="Hirani K."/>
            <person name="Jayaseelan J.C."/>
            <person name="Lara F."/>
            <person name="Munidasa M."/>
            <person name="Palculict T."/>
            <person name="Patil S."/>
            <person name="Pu L.-L."/>
            <person name="Saada N."/>
            <person name="Tang L."/>
            <person name="Weissenberger G."/>
            <person name="Zhu Y."/>
            <person name="Hemphill L."/>
            <person name="Shang Y."/>
            <person name="Youmans B."/>
            <person name="Ayvaz T."/>
            <person name="Ross M."/>
            <person name="Santibanez J."/>
            <person name="Aqrawi P."/>
            <person name="Gross S."/>
            <person name="Joshi V."/>
            <person name="Fowler G."/>
            <person name="Nazareth L."/>
            <person name="Reid J."/>
            <person name="Worley K."/>
            <person name="Petrosino J."/>
            <person name="Highlander S."/>
            <person name="Gibbs R."/>
        </authorList>
    </citation>
    <scope>NUCLEOTIDE SEQUENCE [LARGE SCALE GENOMIC DNA]</scope>
    <source>
        <strain evidence="8">ATCC 33030</strain>
    </source>
</reference>
<feature type="transmembrane region" description="Helical" evidence="6">
    <location>
        <begin position="172"/>
        <end position="193"/>
    </location>
</feature>
<dbReference type="GO" id="GO:0004252">
    <property type="term" value="F:serine-type endopeptidase activity"/>
    <property type="evidence" value="ECO:0007669"/>
    <property type="project" value="InterPro"/>
</dbReference>
<keyword evidence="4 6" id="KW-0472">Membrane</keyword>
<dbReference type="Gene3D" id="1.20.1540.10">
    <property type="entry name" value="Rhomboid-like"/>
    <property type="match status" value="1"/>
</dbReference>
<keyword evidence="2 6" id="KW-0812">Transmembrane</keyword>
<feature type="region of interest" description="Disordered" evidence="5">
    <location>
        <begin position="196"/>
        <end position="217"/>
    </location>
</feature>
<comment type="subcellular location">
    <subcellularLocation>
        <location evidence="1">Membrane</location>
        <topology evidence="1">Multi-pass membrane protein</topology>
    </subcellularLocation>
</comment>
<dbReference type="InterPro" id="IPR050925">
    <property type="entry name" value="Rhomboid_protease_S54"/>
</dbReference>
<gene>
    <name evidence="8" type="ORF">HMPREF0291_11005</name>
</gene>
<organism evidence="8 9">
    <name type="scientific">Corynebacterium genitalium ATCC 33030</name>
    <dbReference type="NCBI Taxonomy" id="585529"/>
    <lineage>
        <taxon>Bacteria</taxon>
        <taxon>Bacillati</taxon>
        <taxon>Actinomycetota</taxon>
        <taxon>Actinomycetes</taxon>
        <taxon>Mycobacteriales</taxon>
        <taxon>Corynebacteriaceae</taxon>
        <taxon>Corynebacterium</taxon>
    </lineage>
</organism>
<evidence type="ECO:0000256" key="6">
    <source>
        <dbReference type="SAM" id="Phobius"/>
    </source>
</evidence>
<feature type="transmembrane region" description="Helical" evidence="6">
    <location>
        <begin position="20"/>
        <end position="47"/>
    </location>
</feature>
<dbReference type="Proteomes" id="UP000004208">
    <property type="component" value="Unassembled WGS sequence"/>
</dbReference>
<feature type="transmembrane region" description="Helical" evidence="6">
    <location>
        <begin position="148"/>
        <end position="166"/>
    </location>
</feature>
<keyword evidence="3 6" id="KW-1133">Transmembrane helix</keyword>
<evidence type="ECO:0000259" key="7">
    <source>
        <dbReference type="Pfam" id="PF01694"/>
    </source>
</evidence>
<proteinExistence type="predicted"/>
<evidence type="ECO:0000256" key="1">
    <source>
        <dbReference type="ARBA" id="ARBA00004141"/>
    </source>
</evidence>
<evidence type="ECO:0000256" key="5">
    <source>
        <dbReference type="SAM" id="MobiDB-lite"/>
    </source>
</evidence>
<dbReference type="PANTHER" id="PTHR43731">
    <property type="entry name" value="RHOMBOID PROTEASE"/>
    <property type="match status" value="1"/>
</dbReference>
<feature type="transmembrane region" description="Helical" evidence="6">
    <location>
        <begin position="95"/>
        <end position="115"/>
    </location>
</feature>
<dbReference type="HOGENOM" id="CLU_067823_2_0_11"/>
<feature type="compositionally biased region" description="Basic and acidic residues" evidence="5">
    <location>
        <begin position="206"/>
        <end position="217"/>
    </location>
</feature>
<dbReference type="EC" id="3.4.21.-" evidence="8"/>
<keyword evidence="8" id="KW-0378">Hydrolase</keyword>
<dbReference type="Pfam" id="PF01694">
    <property type="entry name" value="Rhomboid"/>
    <property type="match status" value="1"/>
</dbReference>
<evidence type="ECO:0000256" key="3">
    <source>
        <dbReference type="ARBA" id="ARBA00022989"/>
    </source>
</evidence>
<keyword evidence="9" id="KW-1185">Reference proteome</keyword>
<dbReference type="STRING" id="585529.HMPREF0291_11005"/>